<organism evidence="6 7">
    <name type="scientific">Rhodopseudomonas palustris</name>
    <dbReference type="NCBI Taxonomy" id="1076"/>
    <lineage>
        <taxon>Bacteria</taxon>
        <taxon>Pseudomonadati</taxon>
        <taxon>Pseudomonadota</taxon>
        <taxon>Alphaproteobacteria</taxon>
        <taxon>Hyphomicrobiales</taxon>
        <taxon>Nitrobacteraceae</taxon>
        <taxon>Rhodopseudomonas</taxon>
    </lineage>
</organism>
<name>A0A323UKU9_RHOPL</name>
<dbReference type="Gene3D" id="3.90.700.10">
    <property type="entry name" value="Succinate dehydrogenase/fumarate reductase flavoprotein, catalytic domain"/>
    <property type="match status" value="1"/>
</dbReference>
<dbReference type="InterPro" id="IPR036188">
    <property type="entry name" value="FAD/NAD-bd_sf"/>
</dbReference>
<evidence type="ECO:0000259" key="5">
    <source>
        <dbReference type="Pfam" id="PF00890"/>
    </source>
</evidence>
<dbReference type="InterPro" id="IPR027477">
    <property type="entry name" value="Succ_DH/fumarate_Rdtase_cat_sf"/>
</dbReference>
<dbReference type="InterPro" id="IPR050315">
    <property type="entry name" value="FAD-oxidoreductase_2"/>
</dbReference>
<evidence type="ECO:0000313" key="6">
    <source>
        <dbReference type="EMBL" id="PZA13041.1"/>
    </source>
</evidence>
<keyword evidence="4" id="KW-0560">Oxidoreductase</keyword>
<dbReference type="InterPro" id="IPR003953">
    <property type="entry name" value="FAD-dep_OxRdtase_2_FAD-bd"/>
</dbReference>
<dbReference type="AlphaFoldDB" id="A0A323UKU9"/>
<evidence type="ECO:0000256" key="4">
    <source>
        <dbReference type="ARBA" id="ARBA00023002"/>
    </source>
</evidence>
<keyword evidence="3" id="KW-0274">FAD</keyword>
<dbReference type="Proteomes" id="UP000248134">
    <property type="component" value="Unassembled WGS sequence"/>
</dbReference>
<dbReference type="Gene3D" id="3.50.50.60">
    <property type="entry name" value="FAD/NAD(P)-binding domain"/>
    <property type="match status" value="1"/>
</dbReference>
<dbReference type="NCBIfam" id="NF006130">
    <property type="entry name" value="PRK08274.1"/>
    <property type="match status" value="1"/>
</dbReference>
<dbReference type="PANTHER" id="PTHR43400:SF7">
    <property type="entry name" value="FAD-DEPENDENT OXIDOREDUCTASE 2 FAD BINDING DOMAIN-CONTAINING PROTEIN"/>
    <property type="match status" value="1"/>
</dbReference>
<evidence type="ECO:0000313" key="7">
    <source>
        <dbReference type="Proteomes" id="UP000248134"/>
    </source>
</evidence>
<gene>
    <name evidence="6" type="primary">cobZ</name>
    <name evidence="6" type="ORF">DNX69_05895</name>
</gene>
<keyword evidence="2" id="KW-0285">Flavoprotein</keyword>
<evidence type="ECO:0000256" key="1">
    <source>
        <dbReference type="ARBA" id="ARBA00001974"/>
    </source>
</evidence>
<proteinExistence type="predicted"/>
<dbReference type="PANTHER" id="PTHR43400">
    <property type="entry name" value="FUMARATE REDUCTASE"/>
    <property type="match status" value="1"/>
</dbReference>
<evidence type="ECO:0000256" key="2">
    <source>
        <dbReference type="ARBA" id="ARBA00022630"/>
    </source>
</evidence>
<dbReference type="InterPro" id="IPR012831">
    <property type="entry name" value="CobZ"/>
</dbReference>
<comment type="caution">
    <text evidence="6">The sequence shown here is derived from an EMBL/GenBank/DDBJ whole genome shotgun (WGS) entry which is preliminary data.</text>
</comment>
<dbReference type="SUPFAM" id="SSF56425">
    <property type="entry name" value="Succinate dehydrogenase/fumarate reductase flavoprotein, catalytic domain"/>
    <property type="match status" value="1"/>
</dbReference>
<dbReference type="EMBL" id="QKQS01000008">
    <property type="protein sequence ID" value="PZA13041.1"/>
    <property type="molecule type" value="Genomic_DNA"/>
</dbReference>
<dbReference type="GO" id="GO:0016491">
    <property type="term" value="F:oxidoreductase activity"/>
    <property type="evidence" value="ECO:0007669"/>
    <property type="project" value="UniProtKB-KW"/>
</dbReference>
<dbReference type="Pfam" id="PF00890">
    <property type="entry name" value="FAD_binding_2"/>
    <property type="match status" value="1"/>
</dbReference>
<dbReference type="OrthoDB" id="3178130at2"/>
<dbReference type="SUPFAM" id="SSF51905">
    <property type="entry name" value="FAD/NAD(P)-binding domain"/>
    <property type="match status" value="1"/>
</dbReference>
<sequence length="475" mass="50073">MDNVPEPPSKTKVHHAALSFSRCKVAQAHHLDRIDRILLWDVTVIGGGIAGLCAAIAARRGGAAVCLLEAAPRSLRGGNARHGRNFRLTHETPRDDVPDRYTADELRAELRSVTGDGTDQVLTELLIERARSIADWLIDHGVHLQPPGTGVMPYSRRTAFPLGGGKAMINALYVTAERLGIVISYDSEARSLLRAEDDGWTISVRSAGADDTIRTRSVVVCAGGPGGDPAWLRENFGSAAEGWMVRGTPYADGRLLDLLIAAGGCAIGDPTTCHAVPVDARGPQFDGGIVTRITSIPLGLVVDRSGARIYVAGAGVLPTHYAKWGPKVAACPGQIAYLVLDVAGLARAAPSALAPITAPTISELAVALQLDPAALLQSIDEFNTAPANAARTIAVPPFAAYPMRPGLTFVHYGIKVDATMRVVQADGRRHDDLFAAGMIMAANVLRRGYLAGLGITLSAVFGQVAGEEAARHVRG</sequence>
<evidence type="ECO:0000256" key="3">
    <source>
        <dbReference type="ARBA" id="ARBA00022827"/>
    </source>
</evidence>
<protein>
    <submittedName>
        <fullName evidence="6">FAD-dependent tricarballylate dehydrogenase TcuA</fullName>
    </submittedName>
</protein>
<comment type="cofactor">
    <cofactor evidence="1">
        <name>FAD</name>
        <dbReference type="ChEBI" id="CHEBI:57692"/>
    </cofactor>
</comment>
<dbReference type="NCBIfam" id="TIGR02485">
    <property type="entry name" value="CobZ_N-term"/>
    <property type="match status" value="1"/>
</dbReference>
<reference evidence="6 7" key="1">
    <citation type="submission" date="2018-06" db="EMBL/GenBank/DDBJ databases">
        <title>Draft Whole-Genome Sequence of the purple photosynthetic bacterium Rhodospeudomonas palustris XCP.</title>
        <authorList>
            <person name="Rayyan A."/>
            <person name="Meyer T.E."/>
            <person name="Kyndt J.A."/>
        </authorList>
    </citation>
    <scope>NUCLEOTIDE SEQUENCE [LARGE SCALE GENOMIC DNA]</scope>
    <source>
        <strain evidence="6 7">XCP</strain>
    </source>
</reference>
<accession>A0A323UKU9</accession>
<feature type="domain" description="FAD-dependent oxidoreductase 2 FAD-binding" evidence="5">
    <location>
        <begin position="41"/>
        <end position="444"/>
    </location>
</feature>